<dbReference type="InterPro" id="IPR002033">
    <property type="entry name" value="TatC"/>
</dbReference>
<feature type="transmembrane region" description="Helical" evidence="5">
    <location>
        <begin position="253"/>
        <end position="274"/>
    </location>
</feature>
<evidence type="ECO:0000256" key="4">
    <source>
        <dbReference type="ARBA" id="ARBA00023136"/>
    </source>
</evidence>
<comment type="function">
    <text evidence="5">Part of the twin-arginine translocation (Tat) system that transports large folded proteins containing a characteristic twin-arginine motif in their signal peptide across membranes.</text>
</comment>
<evidence type="ECO:0000256" key="5">
    <source>
        <dbReference type="HAMAP-Rule" id="MF_00902"/>
    </source>
</evidence>
<keyword evidence="2 5" id="KW-0812">Transmembrane</keyword>
<feature type="transmembrane region" description="Helical" evidence="5">
    <location>
        <begin position="197"/>
        <end position="219"/>
    </location>
</feature>
<gene>
    <name evidence="5 6" type="primary">tatC</name>
    <name evidence="6" type="ORF">D3H65_21780</name>
</gene>
<dbReference type="OrthoDB" id="9777044at2"/>
<name>A0A3B7MXP0_9BACT</name>
<protein>
    <recommendedName>
        <fullName evidence="5">Sec-independent protein translocase protein TatC</fullName>
    </recommendedName>
</protein>
<feature type="transmembrane region" description="Helical" evidence="5">
    <location>
        <begin position="101"/>
        <end position="122"/>
    </location>
</feature>
<feature type="transmembrane region" description="Helical" evidence="5">
    <location>
        <begin position="231"/>
        <end position="247"/>
    </location>
</feature>
<dbReference type="GO" id="GO:0043953">
    <property type="term" value="P:protein transport by the Tat complex"/>
    <property type="evidence" value="ECO:0007669"/>
    <property type="project" value="UniProtKB-UniRule"/>
</dbReference>
<comment type="subcellular location">
    <subcellularLocation>
        <location evidence="5">Cell membrane</location>
        <topology evidence="5">Multi-pass membrane protein</topology>
    </subcellularLocation>
    <subcellularLocation>
        <location evidence="1">Membrane</location>
        <topology evidence="1">Multi-pass membrane protein</topology>
    </subcellularLocation>
</comment>
<dbReference type="RefSeq" id="WP_119052342.1">
    <property type="nucleotide sequence ID" value="NZ_CP032157.1"/>
</dbReference>
<keyword evidence="5" id="KW-0653">Protein transport</keyword>
<evidence type="ECO:0000256" key="3">
    <source>
        <dbReference type="ARBA" id="ARBA00022989"/>
    </source>
</evidence>
<dbReference type="NCBIfam" id="TIGR00945">
    <property type="entry name" value="tatC"/>
    <property type="match status" value="1"/>
</dbReference>
<evidence type="ECO:0000256" key="1">
    <source>
        <dbReference type="ARBA" id="ARBA00004141"/>
    </source>
</evidence>
<dbReference type="PANTHER" id="PTHR30371">
    <property type="entry name" value="SEC-INDEPENDENT PROTEIN TRANSLOCASE PROTEIN TATC"/>
    <property type="match status" value="1"/>
</dbReference>
<comment type="similarity">
    <text evidence="5">Belongs to the TatC family.</text>
</comment>
<dbReference type="HAMAP" id="MF_00902">
    <property type="entry name" value="TatC"/>
    <property type="match status" value="1"/>
</dbReference>
<feature type="transmembrane region" description="Helical" evidence="5">
    <location>
        <begin position="143"/>
        <end position="162"/>
    </location>
</feature>
<dbReference type="Pfam" id="PF00902">
    <property type="entry name" value="TatC"/>
    <property type="match status" value="1"/>
</dbReference>
<dbReference type="PRINTS" id="PR01840">
    <property type="entry name" value="TATCFAMILY"/>
</dbReference>
<keyword evidence="3 5" id="KW-1133">Transmembrane helix</keyword>
<reference evidence="6 7" key="1">
    <citation type="submission" date="2018-09" db="EMBL/GenBank/DDBJ databases">
        <title>Genome sequencing of strain 6GH32-13.</title>
        <authorList>
            <person name="Weon H.-Y."/>
            <person name="Heo J."/>
            <person name="Kwon S.-W."/>
        </authorList>
    </citation>
    <scope>NUCLEOTIDE SEQUENCE [LARGE SCALE GENOMIC DNA]</scope>
    <source>
        <strain evidence="6 7">5GH32-13</strain>
    </source>
</reference>
<keyword evidence="5" id="KW-0813">Transport</keyword>
<evidence type="ECO:0000256" key="2">
    <source>
        <dbReference type="ARBA" id="ARBA00022692"/>
    </source>
</evidence>
<comment type="subunit">
    <text evidence="5">Forms a complex with TatA.</text>
</comment>
<sequence length="285" mass="32591">MALSFFSKRKADNPEMTFIDHLEELRWHIMRSVLAILIGAIVIFIYIDWVFTTVIAGPLHDNFFTYTALCKFSQWIGAGDSLCLPPPKIKELQVIAFGSQFMSSISIAFVGGFIVAFPYIFWEFWRFVKPALSPKELKSTRGAIVFVSIFFFLGVAFGYFLLAPFTFSFLANYTIGLDNILVTKPTLADYMENLVDIIIGSALAFQLPVVSYVLTRIGLITPNFLKTYRKYSYVAILVIAAVITPSPDWMSQMIVFIPLAFLYEFSVFISKRVFKREEEKAKRDW</sequence>
<dbReference type="AlphaFoldDB" id="A0A3B7MXP0"/>
<accession>A0A3B7MXP0</accession>
<proteinExistence type="inferred from homology"/>
<evidence type="ECO:0000313" key="6">
    <source>
        <dbReference type="EMBL" id="AXY76465.1"/>
    </source>
</evidence>
<dbReference type="EMBL" id="CP032157">
    <property type="protein sequence ID" value="AXY76465.1"/>
    <property type="molecule type" value="Genomic_DNA"/>
</dbReference>
<keyword evidence="5" id="KW-1003">Cell membrane</keyword>
<dbReference type="PANTHER" id="PTHR30371:SF0">
    <property type="entry name" value="SEC-INDEPENDENT PROTEIN TRANSLOCASE PROTEIN TATC, CHLOROPLASTIC-RELATED"/>
    <property type="match status" value="1"/>
</dbReference>
<organism evidence="6 7">
    <name type="scientific">Paraflavitalea soli</name>
    <dbReference type="NCBI Taxonomy" id="2315862"/>
    <lineage>
        <taxon>Bacteria</taxon>
        <taxon>Pseudomonadati</taxon>
        <taxon>Bacteroidota</taxon>
        <taxon>Chitinophagia</taxon>
        <taxon>Chitinophagales</taxon>
        <taxon>Chitinophagaceae</taxon>
        <taxon>Paraflavitalea</taxon>
    </lineage>
</organism>
<keyword evidence="4 5" id="KW-0472">Membrane</keyword>
<dbReference type="GO" id="GO:0009977">
    <property type="term" value="F:proton motive force dependent protein transmembrane transporter activity"/>
    <property type="evidence" value="ECO:0007669"/>
    <property type="project" value="TreeGrafter"/>
</dbReference>
<dbReference type="KEGG" id="pseg:D3H65_21780"/>
<dbReference type="GO" id="GO:0065002">
    <property type="term" value="P:intracellular protein transmembrane transport"/>
    <property type="evidence" value="ECO:0007669"/>
    <property type="project" value="TreeGrafter"/>
</dbReference>
<keyword evidence="5" id="KW-0811">Translocation</keyword>
<keyword evidence="7" id="KW-1185">Reference proteome</keyword>
<evidence type="ECO:0000313" key="7">
    <source>
        <dbReference type="Proteomes" id="UP000263900"/>
    </source>
</evidence>
<dbReference type="GO" id="GO:0033281">
    <property type="term" value="C:TAT protein transport complex"/>
    <property type="evidence" value="ECO:0007669"/>
    <property type="project" value="UniProtKB-UniRule"/>
</dbReference>
<feature type="transmembrane region" description="Helical" evidence="5">
    <location>
        <begin position="33"/>
        <end position="56"/>
    </location>
</feature>
<dbReference type="Proteomes" id="UP000263900">
    <property type="component" value="Chromosome"/>
</dbReference>